<dbReference type="SUPFAM" id="SSF52402">
    <property type="entry name" value="Adenine nucleotide alpha hydrolases-like"/>
    <property type="match status" value="1"/>
</dbReference>
<dbReference type="Proteomes" id="UP000824260">
    <property type="component" value="Unassembled WGS sequence"/>
</dbReference>
<feature type="domain" description="Asparagine synthetase" evidence="1">
    <location>
        <begin position="49"/>
        <end position="195"/>
    </location>
</feature>
<evidence type="ECO:0000259" key="1">
    <source>
        <dbReference type="Pfam" id="PF00733"/>
    </source>
</evidence>
<comment type="caution">
    <text evidence="2">The sequence shown here is derived from an EMBL/GenBank/DDBJ whole genome shotgun (WGS) entry which is preliminary data.</text>
</comment>
<evidence type="ECO:0000313" key="2">
    <source>
        <dbReference type="EMBL" id="HIQ84024.1"/>
    </source>
</evidence>
<dbReference type="EMBL" id="DVFZ01000122">
    <property type="protein sequence ID" value="HIQ84024.1"/>
    <property type="molecule type" value="Genomic_DNA"/>
</dbReference>
<dbReference type="Pfam" id="PF00733">
    <property type="entry name" value="Asn_synthase"/>
    <property type="match status" value="1"/>
</dbReference>
<dbReference type="InterPro" id="IPR001962">
    <property type="entry name" value="Asn_synthase"/>
</dbReference>
<dbReference type="Gene3D" id="3.40.50.620">
    <property type="entry name" value="HUPs"/>
    <property type="match status" value="1"/>
</dbReference>
<organism evidence="2 3">
    <name type="scientific">Candidatus Pullichristensenella stercorigallinarum</name>
    <dbReference type="NCBI Taxonomy" id="2840909"/>
    <lineage>
        <taxon>Bacteria</taxon>
        <taxon>Bacillati</taxon>
        <taxon>Bacillota</taxon>
        <taxon>Clostridia</taxon>
        <taxon>Candidatus Pullichristensenella</taxon>
    </lineage>
</organism>
<dbReference type="InterPro" id="IPR014729">
    <property type="entry name" value="Rossmann-like_a/b/a_fold"/>
</dbReference>
<dbReference type="AlphaFoldDB" id="A0A9D0ZPH3"/>
<reference evidence="2" key="2">
    <citation type="journal article" date="2021" name="PeerJ">
        <title>Extensive microbial diversity within the chicken gut microbiome revealed by metagenomics and culture.</title>
        <authorList>
            <person name="Gilroy R."/>
            <person name="Ravi A."/>
            <person name="Getino M."/>
            <person name="Pursley I."/>
            <person name="Horton D.L."/>
            <person name="Alikhan N.F."/>
            <person name="Baker D."/>
            <person name="Gharbi K."/>
            <person name="Hall N."/>
            <person name="Watson M."/>
            <person name="Adriaenssens E.M."/>
            <person name="Foster-Nyarko E."/>
            <person name="Jarju S."/>
            <person name="Secka A."/>
            <person name="Antonio M."/>
            <person name="Oren A."/>
            <person name="Chaudhuri R.R."/>
            <person name="La Ragione R."/>
            <person name="Hildebrand F."/>
            <person name="Pallen M.J."/>
        </authorList>
    </citation>
    <scope>NUCLEOTIDE SEQUENCE</scope>
    <source>
        <strain evidence="2">ChiSjej6B24-2974</strain>
    </source>
</reference>
<sequence length="356" mass="39972">MTVDREYCMSSFLTYRVIADPERCFAEGLPPRKFPFPQKRLPVKDSSTLKSELERATRDACKDGKAALALSGGIDSAILAKFMPKGSTAYTFRCVVPGQQVTDESPAAARFAEECGLIHKVVDITWEDMLALTPALMKRRGAPIHSIEVQICKAAMQAKQDGFERLIFGETADVNYGGQDGLLSQDWLAGDFIERYTYVKPWKALTHPRLALEGFAPFIRDGHIDPHTFNSTFYIRESTTSYFNACGLADCEAVIPFLGTYLAVPLDYARVRGGESKYLVREVFKSLYPDFVAPPKLPMPRATNEWFKDWKGPVRPEFLPHCTDNMTGDQKWLVYCLEMFLNLLDSGFEGVQNGVL</sequence>
<evidence type="ECO:0000313" key="3">
    <source>
        <dbReference type="Proteomes" id="UP000824260"/>
    </source>
</evidence>
<proteinExistence type="predicted"/>
<dbReference type="GO" id="GO:0006529">
    <property type="term" value="P:asparagine biosynthetic process"/>
    <property type="evidence" value="ECO:0007669"/>
    <property type="project" value="InterPro"/>
</dbReference>
<dbReference type="GO" id="GO:0004066">
    <property type="term" value="F:asparagine synthase (glutamine-hydrolyzing) activity"/>
    <property type="evidence" value="ECO:0007669"/>
    <property type="project" value="InterPro"/>
</dbReference>
<reference evidence="2" key="1">
    <citation type="submission" date="2020-10" db="EMBL/GenBank/DDBJ databases">
        <authorList>
            <person name="Gilroy R."/>
        </authorList>
    </citation>
    <scope>NUCLEOTIDE SEQUENCE</scope>
    <source>
        <strain evidence="2">ChiSjej6B24-2974</strain>
    </source>
</reference>
<name>A0A9D0ZPH3_9FIRM</name>
<accession>A0A9D0ZPH3</accession>
<protein>
    <submittedName>
        <fullName evidence="2">Asparagine synthase</fullName>
    </submittedName>
</protein>
<gene>
    <name evidence="2" type="ORF">IAA52_13115</name>
</gene>